<dbReference type="InterPro" id="IPR036291">
    <property type="entry name" value="NAD(P)-bd_dom_sf"/>
</dbReference>
<protein>
    <recommendedName>
        <fullName evidence="4 8">GDP-mannose 4,6-dehydratase</fullName>
        <ecNumber evidence="4 8">4.2.1.47</ecNumber>
    </recommendedName>
    <alternativeName>
        <fullName evidence="8">GDP-D-mannose dehydratase</fullName>
    </alternativeName>
</protein>
<dbReference type="Pfam" id="PF16363">
    <property type="entry name" value="GDP_Man_Dehyd"/>
    <property type="match status" value="1"/>
</dbReference>
<accession>A0A4R2PVK9</accession>
<proteinExistence type="inferred from homology"/>
<evidence type="ECO:0000259" key="9">
    <source>
        <dbReference type="Pfam" id="PF16363"/>
    </source>
</evidence>
<dbReference type="SUPFAM" id="SSF51735">
    <property type="entry name" value="NAD(P)-binding Rossmann-fold domains"/>
    <property type="match status" value="1"/>
</dbReference>
<dbReference type="NCBIfam" id="TIGR01472">
    <property type="entry name" value="gmd"/>
    <property type="match status" value="1"/>
</dbReference>
<feature type="domain" description="NAD(P)-binding" evidence="9">
    <location>
        <begin position="5"/>
        <end position="345"/>
    </location>
</feature>
<dbReference type="GO" id="GO:0008446">
    <property type="term" value="F:GDP-mannose 4,6-dehydratase activity"/>
    <property type="evidence" value="ECO:0007669"/>
    <property type="project" value="UniProtKB-UniRule"/>
</dbReference>
<dbReference type="InterPro" id="IPR016040">
    <property type="entry name" value="NAD(P)-bd_dom"/>
</dbReference>
<dbReference type="GO" id="GO:0042351">
    <property type="term" value="P:'de novo' GDP-L-fucose biosynthetic process"/>
    <property type="evidence" value="ECO:0007669"/>
    <property type="project" value="TreeGrafter"/>
</dbReference>
<keyword evidence="11" id="KW-1185">Reference proteome</keyword>
<keyword evidence="8" id="KW-0521">NADP</keyword>
<evidence type="ECO:0000256" key="1">
    <source>
        <dbReference type="ARBA" id="ARBA00000188"/>
    </source>
</evidence>
<dbReference type="Gene3D" id="3.90.25.10">
    <property type="entry name" value="UDP-galactose 4-epimerase, domain 1"/>
    <property type="match status" value="1"/>
</dbReference>
<sequence length="373" mass="42204">MKRALITGITGQDGSYLAEFLLEKGYEVHGIKRRASQFNTQRIDHIYQDPHEANPQMHLHYGDLTDTSNLTRIMREVEPDEVYNLGAQSHVAVSFEAPEYTADVDGIGTLRLLEAIRFLGLEKKTRFYQASTSELYGLVQETPQRETTPFHPRSPYAVAKLYSYWITVNYREAYGIYACNGILFNHESPRRGETFVTRKITRGLANIAQGLETCLYMGNIDALRDWGHAKDYVRMQWMMLQQDAPEDFVIATGRQYAVREFIAWAAAELGIALEFRGAGLEEVAVVAAVSGDKAPAVRPGDVVMRIDPTYFRPAEVETLLGDPTRARERLGWAPRITAREMCAEMVAEDLKIAERHALLKRHGYDIPVSLENA</sequence>
<dbReference type="Gene3D" id="3.40.50.720">
    <property type="entry name" value="NAD(P)-binding Rossmann-like Domain"/>
    <property type="match status" value="1"/>
</dbReference>
<evidence type="ECO:0000256" key="2">
    <source>
        <dbReference type="ARBA" id="ARBA00001937"/>
    </source>
</evidence>
<gene>
    <name evidence="8" type="primary">gmd</name>
    <name evidence="10" type="ORF">EV662_11361</name>
</gene>
<dbReference type="PANTHER" id="PTHR43715:SF1">
    <property type="entry name" value="GDP-MANNOSE 4,6 DEHYDRATASE"/>
    <property type="match status" value="1"/>
</dbReference>
<comment type="cofactor">
    <cofactor evidence="2 8">
        <name>NADP(+)</name>
        <dbReference type="ChEBI" id="CHEBI:58349"/>
    </cofactor>
</comment>
<name>A0A4R2PVK9_9RHOB</name>
<keyword evidence="6 8" id="KW-0456">Lyase</keyword>
<evidence type="ECO:0000256" key="6">
    <source>
        <dbReference type="ARBA" id="ARBA00023239"/>
    </source>
</evidence>
<evidence type="ECO:0000256" key="3">
    <source>
        <dbReference type="ARBA" id="ARBA00009263"/>
    </source>
</evidence>
<keyword evidence="5" id="KW-0536">Nodulation</keyword>
<reference evidence="10 11" key="1">
    <citation type="submission" date="2019-03" db="EMBL/GenBank/DDBJ databases">
        <title>Genomic Encyclopedia of Type Strains, Phase IV (KMG-IV): sequencing the most valuable type-strain genomes for metagenomic binning, comparative biology and taxonomic classification.</title>
        <authorList>
            <person name="Goeker M."/>
        </authorList>
    </citation>
    <scope>NUCLEOTIDE SEQUENCE [LARGE SCALE GENOMIC DNA]</scope>
    <source>
        <strain evidence="10 11">DSM 18063</strain>
    </source>
</reference>
<evidence type="ECO:0000313" key="11">
    <source>
        <dbReference type="Proteomes" id="UP000294835"/>
    </source>
</evidence>
<comment type="caution">
    <text evidence="8">Lacks conserved residue(s) required for the propagation of feature annotation.</text>
</comment>
<dbReference type="EC" id="4.2.1.47" evidence="4 8"/>
<dbReference type="OrthoDB" id="9779041at2"/>
<dbReference type="RefSeq" id="WP_132464824.1">
    <property type="nucleotide sequence ID" value="NZ_SLXP01000013.1"/>
</dbReference>
<comment type="similarity">
    <text evidence="3 8">Belongs to the NAD(P)-dependent epimerase/dehydratase family. GDP-mannose 4,6-dehydratase subfamily.</text>
</comment>
<dbReference type="AlphaFoldDB" id="A0A4R2PVK9"/>
<dbReference type="HAMAP" id="MF_00955">
    <property type="entry name" value="GDP_Man_dehydratase"/>
    <property type="match status" value="1"/>
</dbReference>
<dbReference type="FunFam" id="3.40.50.720:FF:000924">
    <property type="entry name" value="GDP-mannose 4,6 dehydratase"/>
    <property type="match status" value="1"/>
</dbReference>
<dbReference type="Proteomes" id="UP000294835">
    <property type="component" value="Unassembled WGS sequence"/>
</dbReference>
<dbReference type="EMBL" id="SLXP01000013">
    <property type="protein sequence ID" value="TCP39284.1"/>
    <property type="molecule type" value="Genomic_DNA"/>
</dbReference>
<dbReference type="CDD" id="cd05260">
    <property type="entry name" value="GDP_MD_SDR_e"/>
    <property type="match status" value="1"/>
</dbReference>
<evidence type="ECO:0000256" key="5">
    <source>
        <dbReference type="ARBA" id="ARBA00022458"/>
    </source>
</evidence>
<comment type="catalytic activity">
    <reaction evidence="1 8">
        <text>GDP-alpha-D-mannose = GDP-4-dehydro-alpha-D-rhamnose + H2O</text>
        <dbReference type="Rhea" id="RHEA:23820"/>
        <dbReference type="ChEBI" id="CHEBI:15377"/>
        <dbReference type="ChEBI" id="CHEBI:57527"/>
        <dbReference type="ChEBI" id="CHEBI:57964"/>
        <dbReference type="EC" id="4.2.1.47"/>
    </reaction>
</comment>
<evidence type="ECO:0000313" key="10">
    <source>
        <dbReference type="EMBL" id="TCP39284.1"/>
    </source>
</evidence>
<comment type="caution">
    <text evidence="10">The sequence shown here is derived from an EMBL/GenBank/DDBJ whole genome shotgun (WGS) entry which is preliminary data.</text>
</comment>
<dbReference type="PANTHER" id="PTHR43715">
    <property type="entry name" value="GDP-MANNOSE 4,6-DEHYDRATASE"/>
    <property type="match status" value="1"/>
</dbReference>
<organism evidence="10 11">
    <name type="scientific">Rhodovulum marinum</name>
    <dbReference type="NCBI Taxonomy" id="320662"/>
    <lineage>
        <taxon>Bacteria</taxon>
        <taxon>Pseudomonadati</taxon>
        <taxon>Pseudomonadota</taxon>
        <taxon>Alphaproteobacteria</taxon>
        <taxon>Rhodobacterales</taxon>
        <taxon>Paracoccaceae</taxon>
        <taxon>Rhodovulum</taxon>
    </lineage>
</organism>
<comment type="function">
    <text evidence="7 8">Catalyzes the conversion of GDP-D-mannose to GDP-4-dehydro-6-deoxy-D-mannose.</text>
</comment>
<dbReference type="InterPro" id="IPR006368">
    <property type="entry name" value="GDP_Man_deHydtase"/>
</dbReference>
<evidence type="ECO:0000256" key="7">
    <source>
        <dbReference type="ARBA" id="ARBA00059383"/>
    </source>
</evidence>
<dbReference type="GO" id="GO:0070401">
    <property type="term" value="F:NADP+ binding"/>
    <property type="evidence" value="ECO:0007669"/>
    <property type="project" value="UniProtKB-UniRule"/>
</dbReference>
<evidence type="ECO:0000256" key="8">
    <source>
        <dbReference type="HAMAP-Rule" id="MF_00955"/>
    </source>
</evidence>
<evidence type="ECO:0000256" key="4">
    <source>
        <dbReference type="ARBA" id="ARBA00011989"/>
    </source>
</evidence>